<feature type="compositionally biased region" description="Basic and acidic residues" evidence="1">
    <location>
        <begin position="1"/>
        <end position="14"/>
    </location>
</feature>
<dbReference type="AlphaFoldDB" id="A0A6J4V688"/>
<sequence length="71" mass="7702">ATQGRTSRDGDRTGARGRRSRCRPGVRRSGRPEPEQPQGPVHQRERGPAPRLGEAGSDGATQRRGHLPDPV</sequence>
<feature type="region of interest" description="Disordered" evidence="1">
    <location>
        <begin position="1"/>
        <end position="71"/>
    </location>
</feature>
<evidence type="ECO:0000256" key="1">
    <source>
        <dbReference type="SAM" id="MobiDB-lite"/>
    </source>
</evidence>
<proteinExistence type="predicted"/>
<feature type="compositionally biased region" description="Basic residues" evidence="1">
    <location>
        <begin position="15"/>
        <end position="29"/>
    </location>
</feature>
<protein>
    <submittedName>
        <fullName evidence="2">Uncharacterized protein</fullName>
    </submittedName>
</protein>
<accession>A0A6J4V688</accession>
<feature type="non-terminal residue" evidence="2">
    <location>
        <position position="1"/>
    </location>
</feature>
<name>A0A6J4V688_9BACT</name>
<dbReference type="EMBL" id="CADCWG010000204">
    <property type="protein sequence ID" value="CAA9565716.1"/>
    <property type="molecule type" value="Genomic_DNA"/>
</dbReference>
<reference evidence="2" key="1">
    <citation type="submission" date="2020-02" db="EMBL/GenBank/DDBJ databases">
        <authorList>
            <person name="Meier V. D."/>
        </authorList>
    </citation>
    <scope>NUCLEOTIDE SEQUENCE</scope>
    <source>
        <strain evidence="2">AVDCRST_MAG49</strain>
    </source>
</reference>
<organism evidence="2">
    <name type="scientific">uncultured Thermomicrobiales bacterium</name>
    <dbReference type="NCBI Taxonomy" id="1645740"/>
    <lineage>
        <taxon>Bacteria</taxon>
        <taxon>Pseudomonadati</taxon>
        <taxon>Thermomicrobiota</taxon>
        <taxon>Thermomicrobia</taxon>
        <taxon>Thermomicrobiales</taxon>
        <taxon>environmental samples</taxon>
    </lineage>
</organism>
<gene>
    <name evidence="2" type="ORF">AVDCRST_MAG49-3032</name>
</gene>
<feature type="non-terminal residue" evidence="2">
    <location>
        <position position="71"/>
    </location>
</feature>
<evidence type="ECO:0000313" key="2">
    <source>
        <dbReference type="EMBL" id="CAA9565716.1"/>
    </source>
</evidence>